<proteinExistence type="predicted"/>
<sequence>MASPCALGHPSSVQKIVAGWVGAAPGIRNRTVDTAGFSRRDLLSSNARRSSTVDGGFVCGNVSGHLAHCHRGGLERAIEHGSLAVFLRVEHLSRATQFFLGR</sequence>
<organism evidence="1">
    <name type="scientific">Burkholderia sp. M701</name>
    <dbReference type="NCBI Taxonomy" id="326454"/>
    <lineage>
        <taxon>Bacteria</taxon>
        <taxon>Pseudomonadati</taxon>
        <taxon>Pseudomonadota</taxon>
        <taxon>Betaproteobacteria</taxon>
        <taxon>Burkholderiales</taxon>
        <taxon>Burkholderiaceae</taxon>
        <taxon>Burkholderia</taxon>
    </lineage>
</organism>
<reference evidence="1" key="1">
    <citation type="journal article" date="2014" name="Microbiology">
        <title>A 2,4-dichlorophenoxyacetic acid degradation plasmid pM7012 discloses distribution of an unclassified megaplasmid group across bacterial species.</title>
        <authorList>
            <person name="Sakai Y."/>
            <person name="Ogawa N."/>
            <person name="Shimomura Y."/>
            <person name="Fujii T."/>
        </authorList>
    </citation>
    <scope>NUCLEOTIDE SEQUENCE</scope>
    <source>
        <strain evidence="1">M701</strain>
    </source>
</reference>
<dbReference type="EMBL" id="AB853026">
    <property type="protein sequence ID" value="BAO18980.1"/>
    <property type="molecule type" value="Genomic_DNA"/>
</dbReference>
<dbReference type="AlphaFoldDB" id="V5YN39"/>
<accession>V5YN39</accession>
<name>V5YN39_9BURK</name>
<protein>
    <submittedName>
        <fullName evidence="1">Uncharacterized protein</fullName>
    </submittedName>
</protein>
<keyword evidence="1" id="KW-0614">Plasmid</keyword>
<reference evidence="1" key="2">
    <citation type="submission" date="2024-06" db="EMBL/GenBank/DDBJ databases">
        <authorList>
            <person name="Sakai Y."/>
            <person name="Fujii T."/>
        </authorList>
    </citation>
    <scope>NUCLEOTIDE SEQUENCE</scope>
    <source>
        <strain evidence="1">M701</strain>
        <plasmid evidence="1">pM7012</plasmid>
    </source>
</reference>
<evidence type="ECO:0000313" key="1">
    <source>
        <dbReference type="EMBL" id="BAO18980.1"/>
    </source>
</evidence>
<geneLocation type="plasmid" evidence="1">
    <name>pM7012</name>
</geneLocation>